<comment type="similarity">
    <text evidence="1">Belongs to the DCC1 family.</text>
</comment>
<gene>
    <name evidence="3" type="ORF">HYPBUDRAFT_148056</name>
</gene>
<dbReference type="PANTHER" id="PTHR13395">
    <property type="entry name" value="SISTER CHROMATID COHESION PROTEIN DCC1-RELATED"/>
    <property type="match status" value="1"/>
</dbReference>
<accession>A0A1E4RKE6</accession>
<evidence type="ECO:0008006" key="5">
    <source>
        <dbReference type="Google" id="ProtNLM"/>
    </source>
</evidence>
<dbReference type="AlphaFoldDB" id="A0A1E4RKE6"/>
<sequence length="378" mass="43499">MSSYHTYHQISKSPAYSYKLVQLPPDILEYMRSSPNNDLLIKAPTHTNNELVMCTQDSTWKLRQMNHSNTVLVLNNMNVNKLNHQLKHVVPCDKNKAINNKLLGLTNCSFEYELLKSQGYIEISNLPSYNGSPLNVPSNQMVSVTKLINDSPISLNQFYNEWYSNRGCEINGQAVLLLAQFTTEVLQTLIPILISNQISYTEDSFNIELNQIVSLMQNQNDTYNKEIVLTMLHKFGFQNPDSPTSFKLNNLEISKWFGIQNLLSSASATSIQPKQLLINWKSSFPPFYNIPIDLKDLRGYYCRPLKDQIQYLDPSVLTDKDISARAKDLFKVVKEWDYDEFLPFIQHLIPSGKKTDSVILKFARKKRVGKNKFMVTPR</sequence>
<evidence type="ECO:0000313" key="4">
    <source>
        <dbReference type="Proteomes" id="UP000095085"/>
    </source>
</evidence>
<dbReference type="GO" id="GO:0000775">
    <property type="term" value="C:chromosome, centromeric region"/>
    <property type="evidence" value="ECO:0007669"/>
    <property type="project" value="TreeGrafter"/>
</dbReference>
<dbReference type="EMBL" id="KV454540">
    <property type="protein sequence ID" value="ODV67748.1"/>
    <property type="molecule type" value="Genomic_DNA"/>
</dbReference>
<keyword evidence="2" id="KW-0235">DNA replication</keyword>
<evidence type="ECO:0000256" key="1">
    <source>
        <dbReference type="ARBA" id="ARBA00007017"/>
    </source>
</evidence>
<organism evidence="3 4">
    <name type="scientific">Hyphopichia burtonii NRRL Y-1933</name>
    <dbReference type="NCBI Taxonomy" id="984485"/>
    <lineage>
        <taxon>Eukaryota</taxon>
        <taxon>Fungi</taxon>
        <taxon>Dikarya</taxon>
        <taxon>Ascomycota</taxon>
        <taxon>Saccharomycotina</taxon>
        <taxon>Pichiomycetes</taxon>
        <taxon>Debaryomycetaceae</taxon>
        <taxon>Hyphopichia</taxon>
    </lineage>
</organism>
<reference evidence="4" key="1">
    <citation type="submission" date="2016-05" db="EMBL/GenBank/DDBJ databases">
        <title>Comparative genomics of biotechnologically important yeasts.</title>
        <authorList>
            <consortium name="DOE Joint Genome Institute"/>
            <person name="Riley R."/>
            <person name="Haridas S."/>
            <person name="Wolfe K.H."/>
            <person name="Lopes M.R."/>
            <person name="Hittinger C.T."/>
            <person name="Goker M."/>
            <person name="Salamov A."/>
            <person name="Wisecaver J."/>
            <person name="Long T.M."/>
            <person name="Aerts A.L."/>
            <person name="Barry K."/>
            <person name="Choi C."/>
            <person name="Clum A."/>
            <person name="Coughlan A.Y."/>
            <person name="Deshpande S."/>
            <person name="Douglass A.P."/>
            <person name="Hanson S.J."/>
            <person name="Klenk H.-P."/>
            <person name="Labutti K."/>
            <person name="Lapidus A."/>
            <person name="Lindquist E."/>
            <person name="Lipzen A."/>
            <person name="Meier-Kolthoff J.P."/>
            <person name="Ohm R.A."/>
            <person name="Otillar R.P."/>
            <person name="Pangilinan J."/>
            <person name="Peng Y."/>
            <person name="Rokas A."/>
            <person name="Rosa C.A."/>
            <person name="Scheuner C."/>
            <person name="Sibirny A.A."/>
            <person name="Slot J.C."/>
            <person name="Stielow J.B."/>
            <person name="Sun H."/>
            <person name="Kurtzman C.P."/>
            <person name="Blackwell M."/>
            <person name="Grigoriev I.V."/>
            <person name="Jeffries T.W."/>
        </authorList>
    </citation>
    <scope>NUCLEOTIDE SEQUENCE [LARGE SCALE GENOMIC DNA]</scope>
    <source>
        <strain evidence="4">NRRL Y-1933</strain>
    </source>
</reference>
<evidence type="ECO:0000313" key="3">
    <source>
        <dbReference type="EMBL" id="ODV67748.1"/>
    </source>
</evidence>
<name>A0A1E4RKE6_9ASCO</name>
<dbReference type="OrthoDB" id="276989at2759"/>
<evidence type="ECO:0000256" key="2">
    <source>
        <dbReference type="ARBA" id="ARBA00022705"/>
    </source>
</evidence>
<dbReference type="InterPro" id="IPR019128">
    <property type="entry name" value="Dcc1"/>
</dbReference>
<keyword evidence="4" id="KW-1185">Reference proteome</keyword>
<dbReference type="Pfam" id="PF09724">
    <property type="entry name" value="Dcc1"/>
    <property type="match status" value="1"/>
</dbReference>
<protein>
    <recommendedName>
        <fullName evidence="5">Sister chromatid cohesion protein DCC1</fullName>
    </recommendedName>
</protein>
<dbReference type="RefSeq" id="XP_020076815.1">
    <property type="nucleotide sequence ID" value="XM_020220099.1"/>
</dbReference>
<dbReference type="GO" id="GO:0034088">
    <property type="term" value="P:maintenance of mitotic sister chromatid cohesion"/>
    <property type="evidence" value="ECO:0007669"/>
    <property type="project" value="TreeGrafter"/>
</dbReference>
<dbReference type="GO" id="GO:0000785">
    <property type="term" value="C:chromatin"/>
    <property type="evidence" value="ECO:0007669"/>
    <property type="project" value="TreeGrafter"/>
</dbReference>
<dbReference type="GO" id="GO:0031390">
    <property type="term" value="C:Ctf18 RFC-like complex"/>
    <property type="evidence" value="ECO:0007669"/>
    <property type="project" value="InterPro"/>
</dbReference>
<proteinExistence type="inferred from homology"/>
<dbReference type="GeneID" id="30994649"/>
<dbReference type="PANTHER" id="PTHR13395:SF6">
    <property type="entry name" value="SISTER CHROMATID COHESION PROTEIN DCC1"/>
    <property type="match status" value="1"/>
</dbReference>
<dbReference type="Proteomes" id="UP000095085">
    <property type="component" value="Unassembled WGS sequence"/>
</dbReference>
<dbReference type="STRING" id="984485.A0A1E4RKE6"/>
<dbReference type="GO" id="GO:0006260">
    <property type="term" value="P:DNA replication"/>
    <property type="evidence" value="ECO:0007669"/>
    <property type="project" value="UniProtKB-KW"/>
</dbReference>